<dbReference type="STRING" id="442562.Rumeso_02948"/>
<name>A0A017HMC4_9RHOB</name>
<dbReference type="OrthoDB" id="7822309at2"/>
<feature type="transmembrane region" description="Helical" evidence="1">
    <location>
        <begin position="105"/>
        <end position="125"/>
    </location>
</feature>
<dbReference type="PATRIC" id="fig|442562.3.peg.2902"/>
<dbReference type="Proteomes" id="UP000019666">
    <property type="component" value="Unassembled WGS sequence"/>
</dbReference>
<gene>
    <name evidence="2" type="ORF">Rumeso_02948</name>
</gene>
<keyword evidence="1" id="KW-0472">Membrane</keyword>
<organism evidence="2 3">
    <name type="scientific">Rubellimicrobium mesophilum DSM 19309</name>
    <dbReference type="NCBI Taxonomy" id="442562"/>
    <lineage>
        <taxon>Bacteria</taxon>
        <taxon>Pseudomonadati</taxon>
        <taxon>Pseudomonadota</taxon>
        <taxon>Alphaproteobacteria</taxon>
        <taxon>Rhodobacterales</taxon>
        <taxon>Roseobacteraceae</taxon>
        <taxon>Rubellimicrobium</taxon>
    </lineage>
</organism>
<evidence type="ECO:0000313" key="2">
    <source>
        <dbReference type="EMBL" id="EYD75465.1"/>
    </source>
</evidence>
<protein>
    <submittedName>
        <fullName evidence="2">Uncharacterized protein</fullName>
    </submittedName>
</protein>
<keyword evidence="1" id="KW-0812">Transmembrane</keyword>
<keyword evidence="3" id="KW-1185">Reference proteome</keyword>
<proteinExistence type="predicted"/>
<accession>A0A017HMC4</accession>
<dbReference type="AlphaFoldDB" id="A0A017HMC4"/>
<reference evidence="2 3" key="1">
    <citation type="submission" date="2013-02" db="EMBL/GenBank/DDBJ databases">
        <authorList>
            <person name="Fiebig A."/>
            <person name="Goeker M."/>
            <person name="Klenk H.-P.P."/>
        </authorList>
    </citation>
    <scope>NUCLEOTIDE SEQUENCE [LARGE SCALE GENOMIC DNA]</scope>
    <source>
        <strain evidence="2 3">DSM 19309</strain>
    </source>
</reference>
<keyword evidence="1" id="KW-1133">Transmembrane helix</keyword>
<evidence type="ECO:0000313" key="3">
    <source>
        <dbReference type="Proteomes" id="UP000019666"/>
    </source>
</evidence>
<dbReference type="HOGENOM" id="CLU_823572_0_0_5"/>
<dbReference type="EMBL" id="AOSK01000080">
    <property type="protein sequence ID" value="EYD75465.1"/>
    <property type="molecule type" value="Genomic_DNA"/>
</dbReference>
<sequence>MTALSQYARLETTGLWRTGPGDAGREVVVSFGKATLVLSDSAGLPLTHWSLPAITRLNPGAAPALYAPDIDGSETLEVEDDTMVSAIETVRAAVAKGQAAAPRQIRWVAGWLVVAAALAGAVLWLPGALQREALAVVPDAKRTEIGATILGHLQRTLGGACRDPLGAEALARLHDRALGNGGQAVVLPLGPASPIELPGGITILSREMVERAAEPAVVAGQLLAARVAAGDDPLARLLDDVGLWATLKLLATGDLDPDALARHAEDLLAAPAPALGADRLGPAFSQAQVPLKPYALDRDPTGAGVADLLAADAHAAQEPPILLTDSEWVALQGICEGG</sequence>
<evidence type="ECO:0000256" key="1">
    <source>
        <dbReference type="SAM" id="Phobius"/>
    </source>
</evidence>
<dbReference type="RefSeq" id="WP_037280930.1">
    <property type="nucleotide sequence ID" value="NZ_KK088578.1"/>
</dbReference>
<comment type="caution">
    <text evidence="2">The sequence shown here is derived from an EMBL/GenBank/DDBJ whole genome shotgun (WGS) entry which is preliminary data.</text>
</comment>